<dbReference type="EMBL" id="BAEQ01000054">
    <property type="protein sequence ID" value="GAC30177.1"/>
    <property type="molecule type" value="Genomic_DNA"/>
</dbReference>
<evidence type="ECO:0000313" key="1">
    <source>
        <dbReference type="EMBL" id="GAC30177.1"/>
    </source>
</evidence>
<evidence type="ECO:0000313" key="2">
    <source>
        <dbReference type="Proteomes" id="UP000006251"/>
    </source>
</evidence>
<reference evidence="2" key="1">
    <citation type="journal article" date="2014" name="Environ. Microbiol.">
        <title>Comparative genomics of the marine bacterial genus Glaciecola reveals the high degree of genomic diversity and genomic characteristic for cold adaptation.</title>
        <authorList>
            <person name="Qin Q.L."/>
            <person name="Xie B.B."/>
            <person name="Yu Y."/>
            <person name="Shu Y.L."/>
            <person name="Rong J.C."/>
            <person name="Zhang Y.J."/>
            <person name="Zhao D.L."/>
            <person name="Chen X.L."/>
            <person name="Zhang X.Y."/>
            <person name="Chen B."/>
            <person name="Zhou B.C."/>
            <person name="Zhang Y.Z."/>
        </authorList>
    </citation>
    <scope>NUCLEOTIDE SEQUENCE [LARGE SCALE GENOMIC DNA]</scope>
    <source>
        <strain evidence="2">ACAM 615</strain>
    </source>
</reference>
<name>K6ZII9_9ALTE</name>
<protein>
    <submittedName>
        <fullName evidence="1">Uncharacterized protein</fullName>
    </submittedName>
</protein>
<keyword evidence="2" id="KW-1185">Reference proteome</keyword>
<dbReference type="Proteomes" id="UP000006251">
    <property type="component" value="Unassembled WGS sequence"/>
</dbReference>
<accession>K6ZII9</accession>
<sequence>MSAATQIPIKKCFLTRGDYTVAVNWLQDFRNGDIKTAPRCINK</sequence>
<dbReference type="AlphaFoldDB" id="K6ZII9"/>
<proteinExistence type="predicted"/>
<organism evidence="1 2">
    <name type="scientific">Brumicola pallidula DSM 14239 = ACAM 615</name>
    <dbReference type="NCBI Taxonomy" id="1121922"/>
    <lineage>
        <taxon>Bacteria</taxon>
        <taxon>Pseudomonadati</taxon>
        <taxon>Pseudomonadota</taxon>
        <taxon>Gammaproteobacteria</taxon>
        <taxon>Alteromonadales</taxon>
        <taxon>Alteromonadaceae</taxon>
        <taxon>Brumicola</taxon>
    </lineage>
</organism>
<comment type="caution">
    <text evidence="1">The sequence shown here is derived from an EMBL/GenBank/DDBJ whole genome shotgun (WGS) entry which is preliminary data.</text>
</comment>
<gene>
    <name evidence="1" type="ORF">GPAL_3329</name>
</gene>